<dbReference type="EMBL" id="CYHC01000010">
    <property type="protein sequence ID" value="CUA89805.1"/>
    <property type="molecule type" value="Genomic_DNA"/>
</dbReference>
<accession>A0ABP2A744</accession>
<name>A0ABP2A744_9HYPH</name>
<dbReference type="Proteomes" id="UP000182178">
    <property type="component" value="Unassembled WGS sequence"/>
</dbReference>
<evidence type="ECO:0000313" key="1">
    <source>
        <dbReference type="EMBL" id="CUA89805.1"/>
    </source>
</evidence>
<keyword evidence="2" id="KW-1185">Reference proteome</keyword>
<gene>
    <name evidence="1" type="ORF">Ga0061061_1103</name>
</gene>
<comment type="caution">
    <text evidence="1">The sequence shown here is derived from an EMBL/GenBank/DDBJ whole genome shotgun (WGS) entry which is preliminary data.</text>
</comment>
<organism evidence="1 2">
    <name type="scientific">Chelatococcus sambhunathii</name>
    <dbReference type="NCBI Taxonomy" id="363953"/>
    <lineage>
        <taxon>Bacteria</taxon>
        <taxon>Pseudomonadati</taxon>
        <taxon>Pseudomonadota</taxon>
        <taxon>Alphaproteobacteria</taxon>
        <taxon>Hyphomicrobiales</taxon>
        <taxon>Chelatococcaceae</taxon>
        <taxon>Chelatococcus</taxon>
    </lineage>
</organism>
<sequence>MRWRPPNGGVLPKQEMEMLNGCAFGMTEEEYYAEIRRMGLLPTSIPTVYMRGQEVRNVPLAKDLSPRLRLEVVERIRKSFEF</sequence>
<reference evidence="1 2" key="1">
    <citation type="submission" date="2015-08" db="EMBL/GenBank/DDBJ databases">
        <authorList>
            <person name="Varghese N."/>
        </authorList>
    </citation>
    <scope>NUCLEOTIDE SEQUENCE [LARGE SCALE GENOMIC DNA]</scope>
    <source>
        <strain evidence="1 2">DSM 18167</strain>
    </source>
</reference>
<proteinExistence type="predicted"/>
<protein>
    <submittedName>
        <fullName evidence="1">Uncharacterized protein</fullName>
    </submittedName>
</protein>
<evidence type="ECO:0000313" key="2">
    <source>
        <dbReference type="Proteomes" id="UP000182178"/>
    </source>
</evidence>